<reference evidence="2 3" key="2">
    <citation type="submission" date="2018-11" db="EMBL/GenBank/DDBJ databases">
        <authorList>
            <consortium name="Pathogen Informatics"/>
        </authorList>
    </citation>
    <scope>NUCLEOTIDE SEQUENCE [LARGE SCALE GENOMIC DNA]</scope>
    <source>
        <strain evidence="2 3">Costa Rica</strain>
    </source>
</reference>
<keyword evidence="1" id="KW-0472">Membrane</keyword>
<sequence>MGRKFCLYSFFLKRYVEKYVIFSYSDIKLKSFASFYQRNTRHNQYFGKANRFHGRYVLLLEDDALVVPKFAEMMASLLKQLDQRQEIDYVKMYHPGHLRKIPSIPMALIISCAVCYIYQIIVIRRFLADLRYYVTDTVYMSMAESCCTPAVLFRAQKIPQISRRSAAEGNAKDHILDESPFIGRQTDTNLVVHIGSMSSIRHRRITLDEVLLVESRKNH</sequence>
<feature type="transmembrane region" description="Helical" evidence="1">
    <location>
        <begin position="101"/>
        <end position="121"/>
    </location>
</feature>
<keyword evidence="3" id="KW-1185">Reference proteome</keyword>
<keyword evidence="1" id="KW-1133">Transmembrane helix</keyword>
<evidence type="ECO:0000313" key="3">
    <source>
        <dbReference type="Proteomes" id="UP000267027"/>
    </source>
</evidence>
<reference evidence="4" key="1">
    <citation type="submission" date="2017-02" db="UniProtKB">
        <authorList>
            <consortium name="WormBaseParasite"/>
        </authorList>
    </citation>
    <scope>IDENTIFICATION</scope>
</reference>
<keyword evidence="1" id="KW-0812">Transmembrane</keyword>
<evidence type="ECO:0000256" key="1">
    <source>
        <dbReference type="SAM" id="Phobius"/>
    </source>
</evidence>
<organism evidence="4">
    <name type="scientific">Angiostrongylus costaricensis</name>
    <name type="common">Nematode worm</name>
    <dbReference type="NCBI Taxonomy" id="334426"/>
    <lineage>
        <taxon>Eukaryota</taxon>
        <taxon>Metazoa</taxon>
        <taxon>Ecdysozoa</taxon>
        <taxon>Nematoda</taxon>
        <taxon>Chromadorea</taxon>
        <taxon>Rhabditida</taxon>
        <taxon>Rhabditina</taxon>
        <taxon>Rhabditomorpha</taxon>
        <taxon>Strongyloidea</taxon>
        <taxon>Metastrongylidae</taxon>
        <taxon>Angiostrongylus</taxon>
    </lineage>
</organism>
<dbReference type="PANTHER" id="PTHR31410:SF1">
    <property type="entry name" value="POST-GPI ATTACHMENT TO PROTEINS FACTOR 4"/>
    <property type="match status" value="1"/>
</dbReference>
<evidence type="ECO:0000313" key="4">
    <source>
        <dbReference type="WBParaSite" id="ACOC_0001262501-mRNA-1"/>
    </source>
</evidence>
<dbReference type="AlphaFoldDB" id="A0A0R3Q0Y5"/>
<dbReference type="GO" id="GO:0000139">
    <property type="term" value="C:Golgi membrane"/>
    <property type="evidence" value="ECO:0007669"/>
    <property type="project" value="InterPro"/>
</dbReference>
<dbReference type="InterPro" id="IPR029675">
    <property type="entry name" value="PGAP4"/>
</dbReference>
<protein>
    <submittedName>
        <fullName evidence="4">Glyco_trans_2-like domain-containing protein</fullName>
    </submittedName>
</protein>
<dbReference type="GO" id="GO:0006506">
    <property type="term" value="P:GPI anchor biosynthetic process"/>
    <property type="evidence" value="ECO:0007669"/>
    <property type="project" value="InterPro"/>
</dbReference>
<dbReference type="EMBL" id="UYYA01005128">
    <property type="protein sequence ID" value="VDM64211.1"/>
    <property type="molecule type" value="Genomic_DNA"/>
</dbReference>
<proteinExistence type="predicted"/>
<dbReference type="Proteomes" id="UP000267027">
    <property type="component" value="Unassembled WGS sequence"/>
</dbReference>
<dbReference type="GO" id="GO:0016757">
    <property type="term" value="F:glycosyltransferase activity"/>
    <property type="evidence" value="ECO:0007669"/>
    <property type="project" value="InterPro"/>
</dbReference>
<dbReference type="OrthoDB" id="2016523at2759"/>
<dbReference type="WBParaSite" id="ACOC_0001262501-mRNA-1">
    <property type="protein sequence ID" value="ACOC_0001262501-mRNA-1"/>
    <property type="gene ID" value="ACOC_0001262501"/>
</dbReference>
<evidence type="ECO:0000313" key="2">
    <source>
        <dbReference type="EMBL" id="VDM64211.1"/>
    </source>
</evidence>
<name>A0A0R3Q0Y5_ANGCS</name>
<gene>
    <name evidence="2" type="ORF">ACOC_LOCUS12626</name>
</gene>
<accession>A0A0R3Q0Y5</accession>
<dbReference type="PANTHER" id="PTHR31410">
    <property type="entry name" value="TRANSMEMBRANE PROTEIN 246"/>
    <property type="match status" value="1"/>
</dbReference>